<sequence length="474" mass="50226">MNMILSRQVLCFTNTTPSSASMLLRQSLTALTRQCRHLSTSSSSTKIPLLYTHKNDNQNDAVTLQLLSWGRGASGQLGGGIEEVRLYPAPVANLILSLPFTISQTPGRLVQKDSEVGSVSSLNISCGLFHSGLVVDGKLWVWGKGDGGRLGFGHENSVFVPSLNPYLGVDPVQCVALGGVHSVALTSLGKIFTWGYGGFGALGHSVYHRELFPRLVEVSWIGKIQHIATSGTHTAAITESGDGRLGLGPGRGPNEGGGLSIPSKVEALPVPVAAVSCGGFFTTALTEEGQLWNSGASSNFELGRGDKVGGWRPKPIPSLEDVRIIQTASGGYHSLALTDEGKVLSWGYGGHGQLGHCSTENQKVPVVIKALADERVVYIACGGSSSAAIKVRRVKWSLIFPSPFNPTIFQRIDNKGKFYMWGNAKDSQLGVPGLPELQPCPVEVKLLTEDDGLGPHKVLSVAVGASHAMCLVSR</sequence>
<evidence type="ECO:0000313" key="2">
    <source>
        <dbReference type="Proteomes" id="UP001163603"/>
    </source>
</evidence>
<dbReference type="EMBL" id="CM047744">
    <property type="protein sequence ID" value="KAJ0028521.1"/>
    <property type="molecule type" value="Genomic_DNA"/>
</dbReference>
<gene>
    <name evidence="1" type="ORF">Pint_36683</name>
</gene>
<keyword evidence="2" id="KW-1185">Reference proteome</keyword>
<evidence type="ECO:0000313" key="1">
    <source>
        <dbReference type="EMBL" id="KAJ0028521.1"/>
    </source>
</evidence>
<organism evidence="1 2">
    <name type="scientific">Pistacia integerrima</name>
    <dbReference type="NCBI Taxonomy" id="434235"/>
    <lineage>
        <taxon>Eukaryota</taxon>
        <taxon>Viridiplantae</taxon>
        <taxon>Streptophyta</taxon>
        <taxon>Embryophyta</taxon>
        <taxon>Tracheophyta</taxon>
        <taxon>Spermatophyta</taxon>
        <taxon>Magnoliopsida</taxon>
        <taxon>eudicotyledons</taxon>
        <taxon>Gunneridae</taxon>
        <taxon>Pentapetalae</taxon>
        <taxon>rosids</taxon>
        <taxon>malvids</taxon>
        <taxon>Sapindales</taxon>
        <taxon>Anacardiaceae</taxon>
        <taxon>Pistacia</taxon>
    </lineage>
</organism>
<name>A0ACC0Y2B0_9ROSI</name>
<comment type="caution">
    <text evidence="1">The sequence shown here is derived from an EMBL/GenBank/DDBJ whole genome shotgun (WGS) entry which is preliminary data.</text>
</comment>
<protein>
    <submittedName>
        <fullName evidence="1">Uncharacterized protein</fullName>
    </submittedName>
</protein>
<dbReference type="Proteomes" id="UP001163603">
    <property type="component" value="Chromosome 9"/>
</dbReference>
<reference evidence="2" key="1">
    <citation type="journal article" date="2023" name="G3 (Bethesda)">
        <title>Genome assembly and association tests identify interacting loci associated with vigor, precocity, and sex in interspecific pistachio rootstocks.</title>
        <authorList>
            <person name="Palmer W."/>
            <person name="Jacygrad E."/>
            <person name="Sagayaradj S."/>
            <person name="Cavanaugh K."/>
            <person name="Han R."/>
            <person name="Bertier L."/>
            <person name="Beede B."/>
            <person name="Kafkas S."/>
            <person name="Golino D."/>
            <person name="Preece J."/>
            <person name="Michelmore R."/>
        </authorList>
    </citation>
    <scope>NUCLEOTIDE SEQUENCE [LARGE SCALE GENOMIC DNA]</scope>
</reference>
<proteinExistence type="predicted"/>
<accession>A0ACC0Y2B0</accession>